<evidence type="ECO:0000256" key="3">
    <source>
        <dbReference type="ARBA" id="ARBA00023274"/>
    </source>
</evidence>
<feature type="domain" description="S1 motif" evidence="4">
    <location>
        <begin position="424"/>
        <end position="496"/>
    </location>
</feature>
<protein>
    <submittedName>
        <fullName evidence="5">Small subunit ribosomal protein S1</fullName>
    </submittedName>
</protein>
<name>A0ABS4V625_9ACTN</name>
<dbReference type="SMART" id="SM00316">
    <property type="entry name" value="S1"/>
    <property type="match status" value="2"/>
</dbReference>
<feature type="domain" description="S1 motif" evidence="4">
    <location>
        <begin position="341"/>
        <end position="409"/>
    </location>
</feature>
<gene>
    <name evidence="5" type="ORF">JOF59_001765</name>
</gene>
<evidence type="ECO:0000313" key="5">
    <source>
        <dbReference type="EMBL" id="MBP2359365.1"/>
    </source>
</evidence>
<evidence type="ECO:0000313" key="6">
    <source>
        <dbReference type="Proteomes" id="UP001519311"/>
    </source>
</evidence>
<evidence type="ECO:0000259" key="4">
    <source>
        <dbReference type="PROSITE" id="PS50126"/>
    </source>
</evidence>
<dbReference type="EMBL" id="JAGINS010000001">
    <property type="protein sequence ID" value="MBP2359365.1"/>
    <property type="molecule type" value="Genomic_DNA"/>
</dbReference>
<dbReference type="PROSITE" id="PS50126">
    <property type="entry name" value="S1"/>
    <property type="match status" value="2"/>
</dbReference>
<dbReference type="Gene3D" id="2.40.50.140">
    <property type="entry name" value="Nucleic acid-binding proteins"/>
    <property type="match status" value="2"/>
</dbReference>
<dbReference type="SUPFAM" id="SSF50249">
    <property type="entry name" value="Nucleic acid-binding proteins"/>
    <property type="match status" value="2"/>
</dbReference>
<keyword evidence="2 5" id="KW-0689">Ribosomal protein</keyword>
<dbReference type="RefSeq" id="WP_245376721.1">
    <property type="nucleotide sequence ID" value="NZ_BMWJ01000001.1"/>
</dbReference>
<dbReference type="PANTHER" id="PTHR10724">
    <property type="entry name" value="30S RIBOSOMAL PROTEIN S1"/>
    <property type="match status" value="1"/>
</dbReference>
<dbReference type="PANTHER" id="PTHR10724:SF7">
    <property type="entry name" value="SMALL RIBOSOMAL SUBUNIT PROTEIN BS1C"/>
    <property type="match status" value="1"/>
</dbReference>
<dbReference type="InterPro" id="IPR012340">
    <property type="entry name" value="NA-bd_OB-fold"/>
</dbReference>
<comment type="caution">
    <text evidence="5">The sequence shown here is derived from an EMBL/GenBank/DDBJ whole genome shotgun (WGS) entry which is preliminary data.</text>
</comment>
<dbReference type="CDD" id="cd00164">
    <property type="entry name" value="S1_like"/>
    <property type="match status" value="1"/>
</dbReference>
<keyword evidence="6" id="KW-1185">Reference proteome</keyword>
<evidence type="ECO:0000256" key="1">
    <source>
        <dbReference type="ARBA" id="ARBA00006767"/>
    </source>
</evidence>
<dbReference type="InterPro" id="IPR003029">
    <property type="entry name" value="S1_domain"/>
</dbReference>
<dbReference type="Proteomes" id="UP001519311">
    <property type="component" value="Unassembled WGS sequence"/>
</dbReference>
<proteinExistence type="inferred from homology"/>
<organism evidence="5 6">
    <name type="scientific">Streptomyces clavifer</name>
    <dbReference type="NCBI Taxonomy" id="68188"/>
    <lineage>
        <taxon>Bacteria</taxon>
        <taxon>Bacillati</taxon>
        <taxon>Actinomycetota</taxon>
        <taxon>Actinomycetes</taxon>
        <taxon>Kitasatosporales</taxon>
        <taxon>Streptomycetaceae</taxon>
        <taxon>Streptomyces</taxon>
    </lineage>
</organism>
<sequence>MPDDRDVLPYVYRVTMYDPTDRDEYGHYTGPKDTVSDHGRVEDAYLRAVEAFAADAGIDRLTVREPQVPSLVHFGAERPEDGFGLDRVLPDGLTGFHDGAEVPLGVALELVRGMLRESGAWCRLEAEGAFAVHVGWDQYLYIGSGLPCEQSTARAHALGLFVERVHASPYDVETDEGAVQRPGDDDFWDGLRQAVATGRAGILEETYVEGASRWHRLALDTLDAVRTGLAPRARLEVWPDLSSDVEAVLGALPREGLVECVWQDRKGRIQSVVADETDFTALVHRVTGADAAALLPMAADDRAPLFTAVMPDRDGVVRARWRTEPTTGDRRWAFLTSLHRGQIVSGPVVHIADYGIYVNIGGLDALINIPELSWRHISHPSDVVSTGQEISAEILDIDLSRERVSMSLRALHEDPMVRLTQQTGRIIVGRVTRIEPIGVFVRIEERQYGFEGLVHASEPAEGPSDQPLPVPQVGDALRVRILDVDPARRRITLSQRQAEA</sequence>
<reference evidence="5 6" key="1">
    <citation type="submission" date="2021-03" db="EMBL/GenBank/DDBJ databases">
        <title>Sequencing the genomes of 1000 actinobacteria strains.</title>
        <authorList>
            <person name="Klenk H.-P."/>
        </authorList>
    </citation>
    <scope>NUCLEOTIDE SEQUENCE [LARGE SCALE GENOMIC DNA]</scope>
    <source>
        <strain evidence="5 6">DSM 40843</strain>
    </source>
</reference>
<accession>A0ABS4V625</accession>
<dbReference type="GO" id="GO:0005840">
    <property type="term" value="C:ribosome"/>
    <property type="evidence" value="ECO:0007669"/>
    <property type="project" value="UniProtKB-KW"/>
</dbReference>
<dbReference type="InterPro" id="IPR050437">
    <property type="entry name" value="Ribos_protein_bS1-like"/>
</dbReference>
<keyword evidence="3" id="KW-0687">Ribonucleoprotein</keyword>
<dbReference type="Pfam" id="PF00575">
    <property type="entry name" value="S1"/>
    <property type="match status" value="2"/>
</dbReference>
<evidence type="ECO:0000256" key="2">
    <source>
        <dbReference type="ARBA" id="ARBA00022980"/>
    </source>
</evidence>
<comment type="similarity">
    <text evidence="1">Belongs to the bacterial ribosomal protein bS1 family.</text>
</comment>
<dbReference type="CDD" id="cd05688">
    <property type="entry name" value="S1_RPS1_repeat_ec3"/>
    <property type="match status" value="1"/>
</dbReference>